<dbReference type="EMBL" id="LAZR01024991">
    <property type="protein sequence ID" value="KKL73334.1"/>
    <property type="molecule type" value="Genomic_DNA"/>
</dbReference>
<evidence type="ECO:0008006" key="2">
    <source>
        <dbReference type="Google" id="ProtNLM"/>
    </source>
</evidence>
<organism evidence="1">
    <name type="scientific">marine sediment metagenome</name>
    <dbReference type="NCBI Taxonomy" id="412755"/>
    <lineage>
        <taxon>unclassified sequences</taxon>
        <taxon>metagenomes</taxon>
        <taxon>ecological metagenomes</taxon>
    </lineage>
</organism>
<accession>A0A0F9EH90</accession>
<comment type="caution">
    <text evidence="1">The sequence shown here is derived from an EMBL/GenBank/DDBJ whole genome shotgun (WGS) entry which is preliminary data.</text>
</comment>
<reference evidence="1" key="1">
    <citation type="journal article" date="2015" name="Nature">
        <title>Complex archaea that bridge the gap between prokaryotes and eukaryotes.</title>
        <authorList>
            <person name="Spang A."/>
            <person name="Saw J.H."/>
            <person name="Jorgensen S.L."/>
            <person name="Zaremba-Niedzwiedzka K."/>
            <person name="Martijn J."/>
            <person name="Lind A.E."/>
            <person name="van Eijk R."/>
            <person name="Schleper C."/>
            <person name="Guy L."/>
            <person name="Ettema T.J."/>
        </authorList>
    </citation>
    <scope>NUCLEOTIDE SEQUENCE</scope>
</reference>
<sequence length="102" mass="12084">AFYQSHLQLDIDTKLARDYYADLRARLFNYCAPRSKRNRGNYNKRVEEWKDPATSKDLKIQENDLWLVSVAMAHNLIFVTRDKMDALRKVAGADMVFENWLE</sequence>
<dbReference type="AlphaFoldDB" id="A0A0F9EH90"/>
<evidence type="ECO:0000313" key="1">
    <source>
        <dbReference type="EMBL" id="KKL73334.1"/>
    </source>
</evidence>
<gene>
    <name evidence="1" type="ORF">LCGC14_2075930</name>
</gene>
<feature type="non-terminal residue" evidence="1">
    <location>
        <position position="1"/>
    </location>
</feature>
<name>A0A0F9EH90_9ZZZZ</name>
<proteinExistence type="predicted"/>
<dbReference type="Gene3D" id="3.40.50.1010">
    <property type="entry name" value="5'-nuclease"/>
    <property type="match status" value="1"/>
</dbReference>
<protein>
    <recommendedName>
        <fullName evidence="2">PIN domain-containing protein</fullName>
    </recommendedName>
</protein>